<organism evidence="1 2">
    <name type="scientific">Paxillus rubicundulus Ve08.2h10</name>
    <dbReference type="NCBI Taxonomy" id="930991"/>
    <lineage>
        <taxon>Eukaryota</taxon>
        <taxon>Fungi</taxon>
        <taxon>Dikarya</taxon>
        <taxon>Basidiomycota</taxon>
        <taxon>Agaricomycotina</taxon>
        <taxon>Agaricomycetes</taxon>
        <taxon>Agaricomycetidae</taxon>
        <taxon>Boletales</taxon>
        <taxon>Paxilineae</taxon>
        <taxon>Paxillaceae</taxon>
        <taxon>Paxillus</taxon>
    </lineage>
</organism>
<name>A0A0D0CI97_9AGAM</name>
<reference evidence="2" key="2">
    <citation type="submission" date="2015-01" db="EMBL/GenBank/DDBJ databases">
        <title>Evolutionary Origins and Diversification of the Mycorrhizal Mutualists.</title>
        <authorList>
            <consortium name="DOE Joint Genome Institute"/>
            <consortium name="Mycorrhizal Genomics Consortium"/>
            <person name="Kohler A."/>
            <person name="Kuo A."/>
            <person name="Nagy L.G."/>
            <person name="Floudas D."/>
            <person name="Copeland A."/>
            <person name="Barry K.W."/>
            <person name="Cichocki N."/>
            <person name="Veneault-Fourrey C."/>
            <person name="LaButti K."/>
            <person name="Lindquist E.A."/>
            <person name="Lipzen A."/>
            <person name="Lundell T."/>
            <person name="Morin E."/>
            <person name="Murat C."/>
            <person name="Riley R."/>
            <person name="Ohm R."/>
            <person name="Sun H."/>
            <person name="Tunlid A."/>
            <person name="Henrissat B."/>
            <person name="Grigoriev I.V."/>
            <person name="Hibbett D.S."/>
            <person name="Martin F."/>
        </authorList>
    </citation>
    <scope>NUCLEOTIDE SEQUENCE [LARGE SCALE GENOMIC DNA]</scope>
    <source>
        <strain evidence="2">Ve08.2h10</strain>
    </source>
</reference>
<keyword evidence="2" id="KW-1185">Reference proteome</keyword>
<evidence type="ECO:0000313" key="1">
    <source>
        <dbReference type="EMBL" id="KIK74893.1"/>
    </source>
</evidence>
<dbReference type="AlphaFoldDB" id="A0A0D0CI97"/>
<evidence type="ECO:0000313" key="2">
    <source>
        <dbReference type="Proteomes" id="UP000054538"/>
    </source>
</evidence>
<dbReference type="InParanoid" id="A0A0D0CI97"/>
<accession>A0A0D0CI97</accession>
<protein>
    <submittedName>
        <fullName evidence="1">Uncharacterized protein</fullName>
    </submittedName>
</protein>
<gene>
    <name evidence="1" type="ORF">PAXRUDRAFT_835859</name>
</gene>
<dbReference type="HOGENOM" id="CLU_2574571_0_0_1"/>
<dbReference type="Proteomes" id="UP000054538">
    <property type="component" value="Unassembled WGS sequence"/>
</dbReference>
<sequence>MVYYSSVTFASVSCVMSANESVKKFLDIFTSGGNHKVIDRCARKGAAATDLLWHVAENTSFHINWTLAFSREQSGSSKKGA</sequence>
<reference evidence="1 2" key="1">
    <citation type="submission" date="2014-04" db="EMBL/GenBank/DDBJ databases">
        <authorList>
            <consortium name="DOE Joint Genome Institute"/>
            <person name="Kuo A."/>
            <person name="Kohler A."/>
            <person name="Jargeat P."/>
            <person name="Nagy L.G."/>
            <person name="Floudas D."/>
            <person name="Copeland A."/>
            <person name="Barry K.W."/>
            <person name="Cichocki N."/>
            <person name="Veneault-Fourrey C."/>
            <person name="LaButti K."/>
            <person name="Lindquist E.A."/>
            <person name="Lipzen A."/>
            <person name="Lundell T."/>
            <person name="Morin E."/>
            <person name="Murat C."/>
            <person name="Sun H."/>
            <person name="Tunlid A."/>
            <person name="Henrissat B."/>
            <person name="Grigoriev I.V."/>
            <person name="Hibbett D.S."/>
            <person name="Martin F."/>
            <person name="Nordberg H.P."/>
            <person name="Cantor M.N."/>
            <person name="Hua S.X."/>
        </authorList>
    </citation>
    <scope>NUCLEOTIDE SEQUENCE [LARGE SCALE GENOMIC DNA]</scope>
    <source>
        <strain evidence="1 2">Ve08.2h10</strain>
    </source>
</reference>
<dbReference type="EMBL" id="KN828485">
    <property type="protein sequence ID" value="KIK74893.1"/>
    <property type="molecule type" value="Genomic_DNA"/>
</dbReference>
<proteinExistence type="predicted"/>